<sequence length="79" mass="8657">MMLRMYPYSAATYIMPGGNKKSLDPSAVTVHPSGVEKALHEHIPQLNGWCGDKQGKKVSGLGGSCVIYTDWFKHMAGEF</sequence>
<accession>A0AAV5MFH2</accession>
<name>A0AAV5MFH2_9ROSI</name>
<reference evidence="1 2" key="1">
    <citation type="journal article" date="2021" name="Commun. Biol.">
        <title>The genome of Shorea leprosula (Dipterocarpaceae) highlights the ecological relevance of drought in aseasonal tropical rainforests.</title>
        <authorList>
            <person name="Ng K.K.S."/>
            <person name="Kobayashi M.J."/>
            <person name="Fawcett J.A."/>
            <person name="Hatakeyama M."/>
            <person name="Paape T."/>
            <person name="Ng C.H."/>
            <person name="Ang C.C."/>
            <person name="Tnah L.H."/>
            <person name="Lee C.T."/>
            <person name="Nishiyama T."/>
            <person name="Sese J."/>
            <person name="O'Brien M.J."/>
            <person name="Copetti D."/>
            <person name="Mohd Noor M.I."/>
            <person name="Ong R.C."/>
            <person name="Putra M."/>
            <person name="Sireger I.Z."/>
            <person name="Indrioko S."/>
            <person name="Kosugi Y."/>
            <person name="Izuno A."/>
            <person name="Isagi Y."/>
            <person name="Lee S.L."/>
            <person name="Shimizu K.K."/>
        </authorList>
    </citation>
    <scope>NUCLEOTIDE SEQUENCE [LARGE SCALE GENOMIC DNA]</scope>
    <source>
        <strain evidence="1">214</strain>
    </source>
</reference>
<proteinExistence type="predicted"/>
<evidence type="ECO:0000313" key="2">
    <source>
        <dbReference type="Proteomes" id="UP001054252"/>
    </source>
</evidence>
<evidence type="ECO:0000313" key="1">
    <source>
        <dbReference type="EMBL" id="GKV47347.1"/>
    </source>
</evidence>
<comment type="caution">
    <text evidence="1">The sequence shown here is derived from an EMBL/GenBank/DDBJ whole genome shotgun (WGS) entry which is preliminary data.</text>
</comment>
<keyword evidence="2" id="KW-1185">Reference proteome</keyword>
<protein>
    <submittedName>
        <fullName evidence="1">Uncharacterized protein</fullName>
    </submittedName>
</protein>
<dbReference type="Proteomes" id="UP001054252">
    <property type="component" value="Unassembled WGS sequence"/>
</dbReference>
<organism evidence="1 2">
    <name type="scientific">Rubroshorea leprosula</name>
    <dbReference type="NCBI Taxonomy" id="152421"/>
    <lineage>
        <taxon>Eukaryota</taxon>
        <taxon>Viridiplantae</taxon>
        <taxon>Streptophyta</taxon>
        <taxon>Embryophyta</taxon>
        <taxon>Tracheophyta</taxon>
        <taxon>Spermatophyta</taxon>
        <taxon>Magnoliopsida</taxon>
        <taxon>eudicotyledons</taxon>
        <taxon>Gunneridae</taxon>
        <taxon>Pentapetalae</taxon>
        <taxon>rosids</taxon>
        <taxon>malvids</taxon>
        <taxon>Malvales</taxon>
        <taxon>Dipterocarpaceae</taxon>
        <taxon>Rubroshorea</taxon>
    </lineage>
</organism>
<dbReference type="AlphaFoldDB" id="A0AAV5MFH2"/>
<gene>
    <name evidence="1" type="ORF">SLEP1_g54253</name>
</gene>
<dbReference type="EMBL" id="BPVZ01000226">
    <property type="protein sequence ID" value="GKV47347.1"/>
    <property type="molecule type" value="Genomic_DNA"/>
</dbReference>